<dbReference type="PANTHER" id="PTHR24198:SF165">
    <property type="entry name" value="ANKYRIN REPEAT-CONTAINING PROTEIN-RELATED"/>
    <property type="match status" value="1"/>
</dbReference>
<dbReference type="RefSeq" id="XP_023622185.1">
    <property type="nucleotide sequence ID" value="XM_023766417.1"/>
</dbReference>
<evidence type="ECO:0000256" key="1">
    <source>
        <dbReference type="ARBA" id="ARBA00022737"/>
    </source>
</evidence>
<dbReference type="Gene3D" id="1.25.40.20">
    <property type="entry name" value="Ankyrin repeat-containing domain"/>
    <property type="match status" value="2"/>
</dbReference>
<dbReference type="SUPFAM" id="SSF48403">
    <property type="entry name" value="Ankyrin repeat"/>
    <property type="match status" value="1"/>
</dbReference>
<proteinExistence type="predicted"/>
<dbReference type="EMBL" id="FJUY01000001">
    <property type="protein sequence ID" value="CZT15288.1"/>
    <property type="molecule type" value="Genomic_DNA"/>
</dbReference>
<keyword evidence="4" id="KW-1185">Reference proteome</keyword>
<organism evidence="3 4">
    <name type="scientific">Ramularia collo-cygni</name>
    <dbReference type="NCBI Taxonomy" id="112498"/>
    <lineage>
        <taxon>Eukaryota</taxon>
        <taxon>Fungi</taxon>
        <taxon>Dikarya</taxon>
        <taxon>Ascomycota</taxon>
        <taxon>Pezizomycotina</taxon>
        <taxon>Dothideomycetes</taxon>
        <taxon>Dothideomycetidae</taxon>
        <taxon>Mycosphaerellales</taxon>
        <taxon>Mycosphaerellaceae</taxon>
        <taxon>Ramularia</taxon>
    </lineage>
</organism>
<sequence length="380" mass="41614">MGQKMATAIEENNIHVIREMLANGFPIASPLSGPNYEPPKSPKTAFRLAADLGREEVLLCILEYESSLQVLASVPSTTPLVLDVRCNAVLLEAGASANQGDRGPCMLAHYIAQPCLAGVALLLKHNVRVTTSHLDQAGQETLSSPNSSVRRGIFKCLLWGPENCVAKNIVEEVLASTWPKALKLQQYELVELLLVRGARLYQSAGFQFNCGMIDASNRGDYRMVNLLLRHGFDVISHAGLSASSLAVGNGYDRLTRLLVTSGVDVGHAEGTSLYTAVSSGDLQIVQILLQKPTAVSRRSSLGRCVRNALNLASWRLICSVDSSASQDIDMRREMVYLLAETNRASQSDVSNWKPPRCWVDVMLRGFHQWLLMKQGVREVL</sequence>
<dbReference type="InterPro" id="IPR002110">
    <property type="entry name" value="Ankyrin_rpt"/>
</dbReference>
<evidence type="ECO:0000313" key="3">
    <source>
        <dbReference type="EMBL" id="CZT15288.1"/>
    </source>
</evidence>
<evidence type="ECO:0000256" key="2">
    <source>
        <dbReference type="ARBA" id="ARBA00023043"/>
    </source>
</evidence>
<dbReference type="PANTHER" id="PTHR24198">
    <property type="entry name" value="ANKYRIN REPEAT AND PROTEIN KINASE DOMAIN-CONTAINING PROTEIN"/>
    <property type="match status" value="1"/>
</dbReference>
<dbReference type="Proteomes" id="UP000225277">
    <property type="component" value="Unassembled WGS sequence"/>
</dbReference>
<dbReference type="AlphaFoldDB" id="A0A2D3UNV6"/>
<dbReference type="OrthoDB" id="1585644at2759"/>
<dbReference type="Pfam" id="PF12796">
    <property type="entry name" value="Ank_2"/>
    <property type="match status" value="1"/>
</dbReference>
<name>A0A2D3UNV6_9PEZI</name>
<protein>
    <submittedName>
        <fullName evidence="3">Uncharacterized protein</fullName>
    </submittedName>
</protein>
<dbReference type="InterPro" id="IPR036770">
    <property type="entry name" value="Ankyrin_rpt-contain_sf"/>
</dbReference>
<keyword evidence="1" id="KW-0677">Repeat</keyword>
<keyword evidence="2" id="KW-0040">ANK repeat</keyword>
<reference evidence="3 4" key="1">
    <citation type="submission" date="2016-03" db="EMBL/GenBank/DDBJ databases">
        <authorList>
            <person name="Ploux O."/>
        </authorList>
    </citation>
    <scope>NUCLEOTIDE SEQUENCE [LARGE SCALE GENOMIC DNA]</scope>
    <source>
        <strain evidence="3 4">URUG2</strain>
    </source>
</reference>
<evidence type="ECO:0000313" key="4">
    <source>
        <dbReference type="Proteomes" id="UP000225277"/>
    </source>
</evidence>
<accession>A0A2D3UNV6</accession>
<gene>
    <name evidence="3" type="ORF">RCC_12315</name>
</gene>
<dbReference type="GeneID" id="35606867"/>